<dbReference type="Pfam" id="PF08378">
    <property type="entry name" value="NERD"/>
    <property type="match status" value="1"/>
</dbReference>
<feature type="transmembrane region" description="Helical" evidence="1">
    <location>
        <begin position="55"/>
        <end position="76"/>
    </location>
</feature>
<keyword evidence="1" id="KW-0472">Membrane</keyword>
<keyword evidence="1" id="KW-1133">Transmembrane helix</keyword>
<keyword evidence="4" id="KW-1185">Reference proteome</keyword>
<feature type="domain" description="NERD" evidence="2">
    <location>
        <begin position="85"/>
        <end position="195"/>
    </location>
</feature>
<dbReference type="RefSeq" id="WP_315880651.1">
    <property type="nucleotide sequence ID" value="NZ_JAWCTQ010000044.1"/>
</dbReference>
<reference evidence="3 4" key="1">
    <citation type="submission" date="2023-09" db="EMBL/GenBank/DDBJ databases">
        <title>Streptomyces sp. nov.: A antagonism against Alternaria gaisen Producing Streptochlin, Isolated from Tamarix root soil.</title>
        <authorList>
            <person name="Chen Y."/>
        </authorList>
    </citation>
    <scope>NUCLEOTIDE SEQUENCE [LARGE SCALE GENOMIC DNA]</scope>
    <source>
        <strain evidence="3 4">TRM76323</strain>
    </source>
</reference>
<evidence type="ECO:0000313" key="4">
    <source>
        <dbReference type="Proteomes" id="UP001250181"/>
    </source>
</evidence>
<accession>A0ABU3QSD5</accession>
<name>A0ABU3QSD5_9ACTN</name>
<evidence type="ECO:0000313" key="3">
    <source>
        <dbReference type="EMBL" id="MDT9685607.1"/>
    </source>
</evidence>
<dbReference type="Proteomes" id="UP001250181">
    <property type="component" value="Unassembled WGS sequence"/>
</dbReference>
<keyword evidence="1" id="KW-0812">Transmembrane</keyword>
<evidence type="ECO:0000256" key="1">
    <source>
        <dbReference type="SAM" id="Phobius"/>
    </source>
</evidence>
<protein>
    <submittedName>
        <fullName evidence="3">Nuclease-related domain-containing protein</fullName>
    </submittedName>
</protein>
<sequence length="250" mass="27136">MAIRVGPGQSAQQEYKRRLRSWRTSARRRFLIGLAPVLALAGVLEWWIGWHGIGVPLFGHIAALAVVLAWCGTLTAPQHVRAWRSGAEGERRTARMLAPLARRGAVILHDRALGKVANLDHLAIGHWGIACINTKNWQARGARVAVSPDGGTLWYGAHAQNREVAKAQGEARQAAAALRRPLDGLPVDVRPIIAVHGAPVGRRGILVFDGVVVIEARRLRGHLRKQRRVLSPAEVAQAGQAADQALPPKE</sequence>
<dbReference type="InterPro" id="IPR011528">
    <property type="entry name" value="NERD"/>
</dbReference>
<evidence type="ECO:0000259" key="2">
    <source>
        <dbReference type="Pfam" id="PF08378"/>
    </source>
</evidence>
<gene>
    <name evidence="3" type="ORF">RND61_26600</name>
</gene>
<organism evidence="3 4">
    <name type="scientific">Streptomyces tamarix</name>
    <dbReference type="NCBI Taxonomy" id="3078565"/>
    <lineage>
        <taxon>Bacteria</taxon>
        <taxon>Bacillati</taxon>
        <taxon>Actinomycetota</taxon>
        <taxon>Actinomycetes</taxon>
        <taxon>Kitasatosporales</taxon>
        <taxon>Streptomycetaceae</taxon>
        <taxon>Streptomyces</taxon>
    </lineage>
</organism>
<dbReference type="EMBL" id="JAWCTQ010000044">
    <property type="protein sequence ID" value="MDT9685607.1"/>
    <property type="molecule type" value="Genomic_DNA"/>
</dbReference>
<feature type="transmembrane region" description="Helical" evidence="1">
    <location>
        <begin position="30"/>
        <end position="49"/>
    </location>
</feature>
<comment type="caution">
    <text evidence="3">The sequence shown here is derived from an EMBL/GenBank/DDBJ whole genome shotgun (WGS) entry which is preliminary data.</text>
</comment>
<proteinExistence type="predicted"/>